<feature type="domain" description="Metallo-beta-lactamase" evidence="1">
    <location>
        <begin position="119"/>
        <end position="314"/>
    </location>
</feature>
<dbReference type="Proteomes" id="UP000770785">
    <property type="component" value="Unassembled WGS sequence"/>
</dbReference>
<dbReference type="Gene3D" id="3.60.15.10">
    <property type="entry name" value="Ribonuclease Z/Hydroxyacylglutathione hydrolase-like"/>
    <property type="match status" value="1"/>
</dbReference>
<proteinExistence type="predicted"/>
<dbReference type="EMBL" id="JAATJH010000002">
    <property type="protein sequence ID" value="NJC26470.1"/>
    <property type="molecule type" value="Genomic_DNA"/>
</dbReference>
<evidence type="ECO:0000313" key="3">
    <source>
        <dbReference type="Proteomes" id="UP000770785"/>
    </source>
</evidence>
<name>A0ABX0XB47_9BACT</name>
<evidence type="ECO:0000313" key="2">
    <source>
        <dbReference type="EMBL" id="NJC26470.1"/>
    </source>
</evidence>
<dbReference type="RefSeq" id="WP_168037208.1">
    <property type="nucleotide sequence ID" value="NZ_JAATJH010000002.1"/>
</dbReference>
<gene>
    <name evidence="2" type="ORF">GGR27_001969</name>
</gene>
<sequence length="372" mass="42012">MKPHWLLGLALLPVGYIARKVRNDPQFGAGAGAMKRGRKKRSVAWKMGSYRNLDKTPIKEDFSSLLGDLYGYLKATNTQPSKPLPIAVANTNSMVDPTKDYLTWFGHSALRLETAGKTLLLDPMLGEWVAPVPFLGHRFPYKDYHPVSEIGDVDLVVYSHDHYDHLDYDTFLALKDRVKHYLVPIGVGAHLREWGVPAEEITELDWWESAELAGCDFTLTPARHFSGRATGTRNKSLWGGFAIRTSLDHHLFFGGDSGYGRHFKEIGKRLGPFDVTMLDCGQYHDRWKNVHMLPEEALRAHADLGGVSLLPIHWGAFSLSDHSWSEPAERIVAADDKNVVISPMVGQRFDLDLVEKCKSEWWKFDDFVPEAE</sequence>
<comment type="caution">
    <text evidence="2">The sequence shown here is derived from an EMBL/GenBank/DDBJ whole genome shotgun (WGS) entry which is preliminary data.</text>
</comment>
<reference evidence="2 3" key="1">
    <citation type="submission" date="2020-03" db="EMBL/GenBank/DDBJ databases">
        <title>Genomic Encyclopedia of Type Strains, Phase IV (KMG-IV): sequencing the most valuable type-strain genomes for metagenomic binning, comparative biology and taxonomic classification.</title>
        <authorList>
            <person name="Goeker M."/>
        </authorList>
    </citation>
    <scope>NUCLEOTIDE SEQUENCE [LARGE SCALE GENOMIC DNA]</scope>
    <source>
        <strain evidence="2 3">DSM 105096</strain>
    </source>
</reference>
<accession>A0ABX0XB47</accession>
<protein>
    <submittedName>
        <fullName evidence="2">L-ascorbate metabolism protein UlaG (Beta-lactamase superfamily)</fullName>
    </submittedName>
</protein>
<dbReference type="InterPro" id="IPR036866">
    <property type="entry name" value="RibonucZ/Hydroxyglut_hydro"/>
</dbReference>
<dbReference type="Pfam" id="PF12706">
    <property type="entry name" value="Lactamase_B_2"/>
    <property type="match status" value="1"/>
</dbReference>
<dbReference type="PANTHER" id="PTHR15032">
    <property type="entry name" value="N-ACYL-PHOSPHATIDYLETHANOLAMINE-HYDROLYZING PHOSPHOLIPASE D"/>
    <property type="match status" value="1"/>
</dbReference>
<evidence type="ECO:0000259" key="1">
    <source>
        <dbReference type="Pfam" id="PF12706"/>
    </source>
</evidence>
<dbReference type="SUPFAM" id="SSF56281">
    <property type="entry name" value="Metallo-hydrolase/oxidoreductase"/>
    <property type="match status" value="1"/>
</dbReference>
<organism evidence="2 3">
    <name type="scientific">Neolewinella antarctica</name>
    <dbReference type="NCBI Taxonomy" id="442734"/>
    <lineage>
        <taxon>Bacteria</taxon>
        <taxon>Pseudomonadati</taxon>
        <taxon>Bacteroidota</taxon>
        <taxon>Saprospiria</taxon>
        <taxon>Saprospirales</taxon>
        <taxon>Lewinellaceae</taxon>
        <taxon>Neolewinella</taxon>
    </lineage>
</organism>
<dbReference type="PANTHER" id="PTHR15032:SF4">
    <property type="entry name" value="N-ACYL-PHOSPHATIDYLETHANOLAMINE-HYDROLYZING PHOSPHOLIPASE D"/>
    <property type="match status" value="1"/>
</dbReference>
<keyword evidence="3" id="KW-1185">Reference proteome</keyword>
<dbReference type="InterPro" id="IPR001279">
    <property type="entry name" value="Metallo-B-lactamas"/>
</dbReference>